<organism evidence="1 2">
    <name type="scientific">Pocillopora damicornis</name>
    <name type="common">Cauliflower coral</name>
    <name type="synonym">Millepora damicornis</name>
    <dbReference type="NCBI Taxonomy" id="46731"/>
    <lineage>
        <taxon>Eukaryota</taxon>
        <taxon>Metazoa</taxon>
        <taxon>Cnidaria</taxon>
        <taxon>Anthozoa</taxon>
        <taxon>Hexacorallia</taxon>
        <taxon>Scleractinia</taxon>
        <taxon>Astrocoeniina</taxon>
        <taxon>Pocilloporidae</taxon>
        <taxon>Pocillopora</taxon>
    </lineage>
</organism>
<evidence type="ECO:0000313" key="2">
    <source>
        <dbReference type="Proteomes" id="UP000275408"/>
    </source>
</evidence>
<comment type="caution">
    <text evidence="1">The sequence shown here is derived from an EMBL/GenBank/DDBJ whole genome shotgun (WGS) entry which is preliminary data.</text>
</comment>
<dbReference type="EMBL" id="RCHS01002880">
    <property type="protein sequence ID" value="RMX45115.1"/>
    <property type="molecule type" value="Genomic_DNA"/>
</dbReference>
<dbReference type="AlphaFoldDB" id="A0A3M6TUM5"/>
<protein>
    <submittedName>
        <fullName evidence="1">Uncharacterized protein</fullName>
    </submittedName>
</protein>
<accession>A0A3M6TUM5</accession>
<name>A0A3M6TUM5_POCDA</name>
<keyword evidence="2" id="KW-1185">Reference proteome</keyword>
<sequence>MFKQRACHGELTSYNKQITIPGFNTESHSRDTIRSEGVSANIKDTIKCKHRNKHNKVLVGVIYRSCCKLDDASWFESFETLLAHLTITWDGILYACINVCDPRFESCHKFIQDTKSLDELLFIDDFSKLPLSVTSFSDDPDEQLDSLNLLFTECLERHAPLQKVKVTRRPAPWMKTPHIEDLQQERNTLRHVAHLPNAHSSTWNSLHLIRNKLKQAIRSAHKPYHQTNHVKSGAIHRILKPSPKPSPRPLRMDPGELNVHFSTVQQTIGAPATSLDTLANIIDSLPEILDNIQHFTIQPTSSTKCSQYVDDMTLCHHTPVQDLAGGKDLERFKNTKLLGVYLNKNLLWDEHVKNLASSCYTTLASLRKIKHFTPYKLQKHLAESLILSRLDYCDIVMFPLPQHLLKRLQCIQFAAASFVTGWLPVRECQDWHLLKMAHKALYNYNWPQTLRLEKVKHTQLLRSNSTVNLVVLRVSNTFQDTAAWIFNTQPSGTKLCVDSKSFSKQAFTFLKSHLS</sequence>
<reference evidence="1 2" key="1">
    <citation type="journal article" date="2018" name="Sci. Rep.">
        <title>Comparative analysis of the Pocillopora damicornis genome highlights role of immune system in coral evolution.</title>
        <authorList>
            <person name="Cunning R."/>
            <person name="Bay R.A."/>
            <person name="Gillette P."/>
            <person name="Baker A.C."/>
            <person name="Traylor-Knowles N."/>
        </authorList>
    </citation>
    <scope>NUCLEOTIDE SEQUENCE [LARGE SCALE GENOMIC DNA]</scope>
    <source>
        <strain evidence="1">RSMAS</strain>
        <tissue evidence="1">Whole animal</tissue>
    </source>
</reference>
<proteinExistence type="predicted"/>
<gene>
    <name evidence="1" type="ORF">pdam_00025340</name>
</gene>
<dbReference type="Proteomes" id="UP000275408">
    <property type="component" value="Unassembled WGS sequence"/>
</dbReference>
<evidence type="ECO:0000313" key="1">
    <source>
        <dbReference type="EMBL" id="RMX45115.1"/>
    </source>
</evidence>